<name>A0A176S3G8_9GAMM</name>
<proteinExistence type="predicted"/>
<evidence type="ECO:0000313" key="2">
    <source>
        <dbReference type="Proteomes" id="UP000076962"/>
    </source>
</evidence>
<gene>
    <name evidence="1" type="ORF">THIOM_001717</name>
</gene>
<dbReference type="Proteomes" id="UP000076962">
    <property type="component" value="Unassembled WGS sequence"/>
</dbReference>
<sequence>MKVAPLRYDVIFKKAFSNVELFKALVKDFLGIENLKIDKVENDKAFFPPVGKVNLKFDL</sequence>
<organism evidence="1 2">
    <name type="scientific">Candidatus Thiomargarita nelsonii</name>
    <dbReference type="NCBI Taxonomy" id="1003181"/>
    <lineage>
        <taxon>Bacteria</taxon>
        <taxon>Pseudomonadati</taxon>
        <taxon>Pseudomonadota</taxon>
        <taxon>Gammaproteobacteria</taxon>
        <taxon>Thiotrichales</taxon>
        <taxon>Thiotrichaceae</taxon>
        <taxon>Thiomargarita</taxon>
    </lineage>
</organism>
<comment type="caution">
    <text evidence="1">The sequence shown here is derived from an EMBL/GenBank/DDBJ whole genome shotgun (WGS) entry which is preliminary data.</text>
</comment>
<dbReference type="AlphaFoldDB" id="A0A176S3G8"/>
<evidence type="ECO:0000313" key="1">
    <source>
        <dbReference type="EMBL" id="OAD22477.1"/>
    </source>
</evidence>
<feature type="non-terminal residue" evidence="1">
    <location>
        <position position="59"/>
    </location>
</feature>
<keyword evidence="2" id="KW-1185">Reference proteome</keyword>
<dbReference type="EMBL" id="LUTY01000918">
    <property type="protein sequence ID" value="OAD22477.1"/>
    <property type="molecule type" value="Genomic_DNA"/>
</dbReference>
<protein>
    <submittedName>
        <fullName evidence="1">Uncharacterized protein</fullName>
    </submittedName>
</protein>
<accession>A0A176S3G8</accession>
<reference evidence="1 2" key="1">
    <citation type="submission" date="2016-05" db="EMBL/GenBank/DDBJ databases">
        <title>Single-cell genome of chain-forming Candidatus Thiomargarita nelsonii and comparison to other large sulfur-oxidizing bacteria.</title>
        <authorList>
            <person name="Winkel M."/>
            <person name="Salman V."/>
            <person name="Woyke T."/>
            <person name="Schulz-Vogt H."/>
            <person name="Richter M."/>
            <person name="Flood B."/>
            <person name="Bailey J."/>
            <person name="Amann R."/>
            <person name="Mussmann M."/>
        </authorList>
    </citation>
    <scope>NUCLEOTIDE SEQUENCE [LARGE SCALE GENOMIC DNA]</scope>
    <source>
        <strain evidence="1 2">THI036</strain>
    </source>
</reference>